<evidence type="ECO:0000313" key="10">
    <source>
        <dbReference type="Proteomes" id="UP000069205"/>
    </source>
</evidence>
<dbReference type="Proteomes" id="UP000069205">
    <property type="component" value="Chromosome"/>
</dbReference>
<evidence type="ECO:0000256" key="5">
    <source>
        <dbReference type="ARBA" id="ARBA00023284"/>
    </source>
</evidence>
<evidence type="ECO:0000259" key="8">
    <source>
        <dbReference type="PROSITE" id="PS51352"/>
    </source>
</evidence>
<evidence type="ECO:0000256" key="6">
    <source>
        <dbReference type="PIRNR" id="PIRNR000077"/>
    </source>
</evidence>
<evidence type="ECO:0000256" key="1">
    <source>
        <dbReference type="ARBA" id="ARBA00008987"/>
    </source>
</evidence>
<dbReference type="RefSeq" id="WP_053379319.1">
    <property type="nucleotide sequence ID" value="NZ_CP011801.1"/>
</dbReference>
<name>A0A0K2GAY8_NITMO</name>
<keyword evidence="10" id="KW-1185">Reference proteome</keyword>
<dbReference type="PROSITE" id="PS00194">
    <property type="entry name" value="THIOREDOXIN_1"/>
    <property type="match status" value="1"/>
</dbReference>
<accession>A0A0K2GAY8</accession>
<dbReference type="Pfam" id="PF00085">
    <property type="entry name" value="Thioredoxin"/>
    <property type="match status" value="1"/>
</dbReference>
<dbReference type="PATRIC" id="fig|42253.5.peg.1664"/>
<keyword evidence="4 7" id="KW-1015">Disulfide bond</keyword>
<dbReference type="PANTHER" id="PTHR45663">
    <property type="entry name" value="GEO12009P1"/>
    <property type="match status" value="1"/>
</dbReference>
<evidence type="ECO:0000313" key="9">
    <source>
        <dbReference type="EMBL" id="ALA58113.1"/>
    </source>
</evidence>
<protein>
    <recommendedName>
        <fullName evidence="6">Thioredoxin</fullName>
    </recommendedName>
</protein>
<evidence type="ECO:0000256" key="2">
    <source>
        <dbReference type="ARBA" id="ARBA00022448"/>
    </source>
</evidence>
<organism evidence="9 10">
    <name type="scientific">Nitrospira moscoviensis</name>
    <dbReference type="NCBI Taxonomy" id="42253"/>
    <lineage>
        <taxon>Bacteria</taxon>
        <taxon>Pseudomonadati</taxon>
        <taxon>Nitrospirota</taxon>
        <taxon>Nitrospiria</taxon>
        <taxon>Nitrospirales</taxon>
        <taxon>Nitrospiraceae</taxon>
        <taxon>Nitrospira</taxon>
    </lineage>
</organism>
<keyword evidence="3" id="KW-0249">Electron transport</keyword>
<dbReference type="CDD" id="cd02961">
    <property type="entry name" value="PDI_a_family"/>
    <property type="match status" value="1"/>
</dbReference>
<dbReference type="EMBL" id="CP011801">
    <property type="protein sequence ID" value="ALA58113.1"/>
    <property type="molecule type" value="Genomic_DNA"/>
</dbReference>
<dbReference type="AlphaFoldDB" id="A0A0K2GAY8"/>
<dbReference type="PANTHER" id="PTHR45663:SF11">
    <property type="entry name" value="GEO12009P1"/>
    <property type="match status" value="1"/>
</dbReference>
<keyword evidence="5 7" id="KW-0676">Redox-active center</keyword>
<dbReference type="PIRSF" id="PIRSF000077">
    <property type="entry name" value="Thioredoxin"/>
    <property type="match status" value="1"/>
</dbReference>
<reference evidence="9 10" key="1">
    <citation type="journal article" date="2015" name="Proc. Natl. Acad. Sci. U.S.A.">
        <title>Expanded metabolic versatility of ubiquitous nitrite-oxidizing bacteria from the genus Nitrospira.</title>
        <authorList>
            <person name="Koch H."/>
            <person name="Lucker S."/>
            <person name="Albertsen M."/>
            <person name="Kitzinger K."/>
            <person name="Herbold C."/>
            <person name="Spieck E."/>
            <person name="Nielsen P.H."/>
            <person name="Wagner M."/>
            <person name="Daims H."/>
        </authorList>
    </citation>
    <scope>NUCLEOTIDE SEQUENCE [LARGE SCALE GENOMIC DNA]</scope>
    <source>
        <strain evidence="9 10">NSP M-1</strain>
    </source>
</reference>
<keyword evidence="2" id="KW-0813">Transport</keyword>
<dbReference type="OrthoDB" id="530955at2"/>
<dbReference type="PROSITE" id="PS51352">
    <property type="entry name" value="THIOREDOXIN_2"/>
    <property type="match status" value="1"/>
</dbReference>
<gene>
    <name evidence="9" type="primary">trxA</name>
    <name evidence="9" type="ORF">NITMOv2_1693</name>
</gene>
<evidence type="ECO:0000256" key="7">
    <source>
        <dbReference type="PIRSR" id="PIRSR000077-4"/>
    </source>
</evidence>
<dbReference type="STRING" id="42253.NITMOv2_1693"/>
<sequence length="109" mass="12073">MSARLQPVTDRDFDRVVHGSPVPVLIEFWKPGCGHCRALTAELEKLQTDLGGRLLVLAMNADENYQIPAELEITSLPALALYDKGEFQRFIGGLGKKEDILKQLPLAVD</sequence>
<dbReference type="InterPro" id="IPR005746">
    <property type="entry name" value="Thioredoxin"/>
</dbReference>
<comment type="similarity">
    <text evidence="1 6">Belongs to the thioredoxin family.</text>
</comment>
<dbReference type="Gene3D" id="3.40.30.10">
    <property type="entry name" value="Glutaredoxin"/>
    <property type="match status" value="1"/>
</dbReference>
<dbReference type="InterPro" id="IPR013766">
    <property type="entry name" value="Thioredoxin_domain"/>
</dbReference>
<evidence type="ECO:0000256" key="3">
    <source>
        <dbReference type="ARBA" id="ARBA00022982"/>
    </source>
</evidence>
<proteinExistence type="inferred from homology"/>
<feature type="domain" description="Thioredoxin" evidence="8">
    <location>
        <begin position="2"/>
        <end position="109"/>
    </location>
</feature>
<dbReference type="KEGG" id="nmv:NITMOv2_1693"/>
<dbReference type="GO" id="GO:0015035">
    <property type="term" value="F:protein-disulfide reductase activity"/>
    <property type="evidence" value="ECO:0007669"/>
    <property type="project" value="InterPro"/>
</dbReference>
<feature type="disulfide bond" description="Redox-active" evidence="7">
    <location>
        <begin position="33"/>
        <end position="36"/>
    </location>
</feature>
<evidence type="ECO:0000256" key="4">
    <source>
        <dbReference type="ARBA" id="ARBA00023157"/>
    </source>
</evidence>
<dbReference type="InterPro" id="IPR036249">
    <property type="entry name" value="Thioredoxin-like_sf"/>
</dbReference>
<dbReference type="SUPFAM" id="SSF52833">
    <property type="entry name" value="Thioredoxin-like"/>
    <property type="match status" value="1"/>
</dbReference>
<dbReference type="InterPro" id="IPR017937">
    <property type="entry name" value="Thioredoxin_CS"/>
</dbReference>
<dbReference type="GO" id="GO:0005737">
    <property type="term" value="C:cytoplasm"/>
    <property type="evidence" value="ECO:0007669"/>
    <property type="project" value="TreeGrafter"/>
</dbReference>